<evidence type="ECO:0000313" key="4">
    <source>
        <dbReference type="EMBL" id="CAH0549666.1"/>
    </source>
</evidence>
<dbReference type="OrthoDB" id="79452at2759"/>
<dbReference type="CDD" id="cd00159">
    <property type="entry name" value="RhoGAP"/>
    <property type="match status" value="1"/>
</dbReference>
<dbReference type="PROSITE" id="PS50238">
    <property type="entry name" value="RHOGAP"/>
    <property type="match status" value="1"/>
</dbReference>
<dbReference type="Proteomes" id="UP001154078">
    <property type="component" value="Chromosome 11"/>
</dbReference>
<feature type="region of interest" description="Disordered" evidence="2">
    <location>
        <begin position="326"/>
        <end position="351"/>
    </location>
</feature>
<feature type="compositionally biased region" description="Basic and acidic residues" evidence="2">
    <location>
        <begin position="330"/>
        <end position="340"/>
    </location>
</feature>
<feature type="region of interest" description="Disordered" evidence="2">
    <location>
        <begin position="855"/>
        <end position="885"/>
    </location>
</feature>
<protein>
    <recommendedName>
        <fullName evidence="3">Rho-GAP domain-containing protein</fullName>
    </recommendedName>
</protein>
<dbReference type="Gene3D" id="1.10.555.10">
    <property type="entry name" value="Rho GTPase activation protein"/>
    <property type="match status" value="2"/>
</dbReference>
<gene>
    <name evidence="4" type="ORF">MELIAE_LOCUS2746</name>
</gene>
<dbReference type="InterPro" id="IPR008936">
    <property type="entry name" value="Rho_GTPase_activation_prot"/>
</dbReference>
<reference evidence="4" key="1">
    <citation type="submission" date="2021-12" db="EMBL/GenBank/DDBJ databases">
        <authorList>
            <person name="King R."/>
        </authorList>
    </citation>
    <scope>NUCLEOTIDE SEQUENCE</scope>
</reference>
<dbReference type="EMBL" id="OV121142">
    <property type="protein sequence ID" value="CAH0549666.1"/>
    <property type="molecule type" value="Genomic_DNA"/>
</dbReference>
<dbReference type="Pfam" id="PF00620">
    <property type="entry name" value="RhoGAP"/>
    <property type="match status" value="2"/>
</dbReference>
<feature type="region of interest" description="Disordered" evidence="2">
    <location>
        <begin position="660"/>
        <end position="679"/>
    </location>
</feature>
<organism evidence="4 5">
    <name type="scientific">Brassicogethes aeneus</name>
    <name type="common">Rape pollen beetle</name>
    <name type="synonym">Meligethes aeneus</name>
    <dbReference type="NCBI Taxonomy" id="1431903"/>
    <lineage>
        <taxon>Eukaryota</taxon>
        <taxon>Metazoa</taxon>
        <taxon>Ecdysozoa</taxon>
        <taxon>Arthropoda</taxon>
        <taxon>Hexapoda</taxon>
        <taxon>Insecta</taxon>
        <taxon>Pterygota</taxon>
        <taxon>Neoptera</taxon>
        <taxon>Endopterygota</taxon>
        <taxon>Coleoptera</taxon>
        <taxon>Polyphaga</taxon>
        <taxon>Cucujiformia</taxon>
        <taxon>Nitidulidae</taxon>
        <taxon>Meligethinae</taxon>
        <taxon>Brassicogethes</taxon>
    </lineage>
</organism>
<dbReference type="InterPro" id="IPR000198">
    <property type="entry name" value="RhoGAP_dom"/>
</dbReference>
<dbReference type="PANTHER" id="PTHR23176:SF129">
    <property type="entry name" value="RHO GTPASE ACTIVATING PROTEIN AT 16F, ISOFORM E-RELATED"/>
    <property type="match status" value="1"/>
</dbReference>
<name>A0A9P0FDD2_BRAAE</name>
<feature type="domain" description="Rho-GAP" evidence="3">
    <location>
        <begin position="460"/>
        <end position="646"/>
    </location>
</feature>
<feature type="compositionally biased region" description="Basic and acidic residues" evidence="2">
    <location>
        <begin position="864"/>
        <end position="874"/>
    </location>
</feature>
<keyword evidence="1" id="KW-0343">GTPase activation</keyword>
<dbReference type="GO" id="GO:0007165">
    <property type="term" value="P:signal transduction"/>
    <property type="evidence" value="ECO:0007669"/>
    <property type="project" value="InterPro"/>
</dbReference>
<keyword evidence="5" id="KW-1185">Reference proteome</keyword>
<dbReference type="SUPFAM" id="SSF48350">
    <property type="entry name" value="GTPase activation domain, GAP"/>
    <property type="match status" value="2"/>
</dbReference>
<proteinExistence type="predicted"/>
<evidence type="ECO:0000256" key="2">
    <source>
        <dbReference type="SAM" id="MobiDB-lite"/>
    </source>
</evidence>
<dbReference type="InterPro" id="IPR050729">
    <property type="entry name" value="Rho-GAP"/>
</dbReference>
<dbReference type="SMART" id="SM00324">
    <property type="entry name" value="RhoGAP"/>
    <property type="match status" value="1"/>
</dbReference>
<dbReference type="GO" id="GO:0005737">
    <property type="term" value="C:cytoplasm"/>
    <property type="evidence" value="ECO:0007669"/>
    <property type="project" value="TreeGrafter"/>
</dbReference>
<evidence type="ECO:0000313" key="5">
    <source>
        <dbReference type="Proteomes" id="UP001154078"/>
    </source>
</evidence>
<sequence length="885" mass="102953">MAVKNVLVEKMEENISESKSDEFGDKLGEVLKILHEKNRELLRKKLEEEDAGEDFEFFDYELQKTNRQEDDDESILKNTEPIYANIGCNIDSNDDIDKLTAKVESHSKLKRADCFGTFPKNLSKVKNYDHDFVYGTMSSSKGRRRRNTETVVDFFNKSEEPIYASVMPKQTNLHGDDEPIYAEILPANLTINITETNTAGNTVNGLAQSPFLDTFKDLTNNNNHNVKDEVETFEKLTLKPVVSDASLFNSVSEISKNFQEDKLPGIDFKNITKFYAFSKNWGAKTKQHKIKSQSTFFLDCETEELLKNCSHNEDRPSGNLCPSFPNSEGVEVRHSHDRAPRPRTFQSSQRTGEEEIFIKENEVFRFKDNSLTIKNMKYTLKDIERFVEETSKTFCIDTFGKKYRICFDSEKQARQFKSEFERNTNVEKTTGILTKFFKKRVSKEILENKGIFRNEAVYGNSLEVLYMVYNDIPEFIYEIIRLIELPENIKSQGLYRTPGNLATMQKIRLEIDKNNLAILRQYEKDVDVLAGALKLFFREMKEPLLLEGIVDKILRILKKNNLADREALRPILGELPAAHKQALYVLITHLLTILDYKSENKMDAYNLSVCWGQTVIFYSDSKDLLQKSSEAVSVLEFILNYYNEHRDALKYLQQNVKKTEPTKIQRHDSKDSIGSNDKKKDKEDQICCMLSNLLVEVHKHIKENGLYFKNGSTTKVEKIVKRMKKFKLEKVRGENIHDITDALKRYLKEMKIINKSVCKDYYEICEREEKDILETILPKIEKRRTLDLILKHIAEVCKEKKSPEDKEKLLDSMSKILCEQNVSKSDISGPRDLKNLIKVLLSKYQVPEQPDLIKGLESNPNYLRQKEERERQKSMYDNLDYETKL</sequence>
<evidence type="ECO:0000256" key="1">
    <source>
        <dbReference type="ARBA" id="ARBA00022468"/>
    </source>
</evidence>
<evidence type="ECO:0000259" key="3">
    <source>
        <dbReference type="PROSITE" id="PS50238"/>
    </source>
</evidence>
<dbReference type="GO" id="GO:0005096">
    <property type="term" value="F:GTPase activator activity"/>
    <property type="evidence" value="ECO:0007669"/>
    <property type="project" value="UniProtKB-KW"/>
</dbReference>
<dbReference type="PANTHER" id="PTHR23176">
    <property type="entry name" value="RHO/RAC/CDC GTPASE-ACTIVATING PROTEIN"/>
    <property type="match status" value="1"/>
</dbReference>
<accession>A0A9P0FDD2</accession>
<dbReference type="AlphaFoldDB" id="A0A9P0FDD2"/>